<dbReference type="AlphaFoldDB" id="A0A117IXA8"/>
<organism evidence="1 2">
    <name type="scientific">Streptomyces kanasensis</name>
    <dbReference type="NCBI Taxonomy" id="936756"/>
    <lineage>
        <taxon>Bacteria</taxon>
        <taxon>Bacillati</taxon>
        <taxon>Actinomycetota</taxon>
        <taxon>Actinomycetes</taxon>
        <taxon>Kitasatosporales</taxon>
        <taxon>Streptomycetaceae</taxon>
        <taxon>Streptomyces</taxon>
    </lineage>
</organism>
<reference evidence="1 2" key="1">
    <citation type="submission" date="2015-11" db="EMBL/GenBank/DDBJ databases">
        <title>Genome-wide analysis reveals the secondary metabolome in Streptomyces kanasensis ZX01.</title>
        <authorList>
            <person name="Zhang G."/>
            <person name="Han L."/>
            <person name="Feng J."/>
            <person name="Zhang X."/>
        </authorList>
    </citation>
    <scope>NUCLEOTIDE SEQUENCE [LARGE SCALE GENOMIC DNA]</scope>
    <source>
        <strain evidence="1 2">ZX01</strain>
    </source>
</reference>
<gene>
    <name evidence="1" type="ORF">ATE80_01285</name>
</gene>
<protein>
    <recommendedName>
        <fullName evidence="3">Pyridine nucleotide-disulfide oxidoreductase</fullName>
    </recommendedName>
</protein>
<accession>A0A117IXA8</accession>
<dbReference type="RefSeq" id="WP_058940207.1">
    <property type="nucleotide sequence ID" value="NZ_LNSV01000002.1"/>
</dbReference>
<evidence type="ECO:0000313" key="1">
    <source>
        <dbReference type="EMBL" id="KUH40551.1"/>
    </source>
</evidence>
<keyword evidence="2" id="KW-1185">Reference proteome</keyword>
<dbReference type="Proteomes" id="UP000054011">
    <property type="component" value="Unassembled WGS sequence"/>
</dbReference>
<proteinExistence type="predicted"/>
<name>A0A117IXA8_9ACTN</name>
<comment type="caution">
    <text evidence="1">The sequence shown here is derived from an EMBL/GenBank/DDBJ whole genome shotgun (WGS) entry which is preliminary data.</text>
</comment>
<sequence>MIDENHVRELLDKPDDEAALVLMEGRAHVVGPTDLDSEPYRGAAVLVTRADLVERLGGDAPSPEETRAVASALRTATRDLGA</sequence>
<dbReference type="OrthoDB" id="3430612at2"/>
<evidence type="ECO:0008006" key="3">
    <source>
        <dbReference type="Google" id="ProtNLM"/>
    </source>
</evidence>
<dbReference type="EMBL" id="LNSV01000002">
    <property type="protein sequence ID" value="KUH40551.1"/>
    <property type="molecule type" value="Genomic_DNA"/>
</dbReference>
<evidence type="ECO:0000313" key="2">
    <source>
        <dbReference type="Proteomes" id="UP000054011"/>
    </source>
</evidence>